<dbReference type="NCBIfam" id="NF028537">
    <property type="entry name" value="P_eth_NH2_trans"/>
    <property type="match status" value="1"/>
</dbReference>
<dbReference type="Pfam" id="PF00884">
    <property type="entry name" value="Sulfatase"/>
    <property type="match status" value="1"/>
</dbReference>
<evidence type="ECO:0000256" key="5">
    <source>
        <dbReference type="ARBA" id="ARBA00022692"/>
    </source>
</evidence>
<dbReference type="InterPro" id="IPR058130">
    <property type="entry name" value="PEA_transf_C"/>
</dbReference>
<feature type="domain" description="Phosphoethanolamine transferase N-terminal" evidence="10">
    <location>
        <begin position="62"/>
        <end position="210"/>
    </location>
</feature>
<keyword evidence="12" id="KW-1185">Reference proteome</keyword>
<evidence type="ECO:0000256" key="6">
    <source>
        <dbReference type="ARBA" id="ARBA00022989"/>
    </source>
</evidence>
<dbReference type="PANTHER" id="PTHR30443:SF0">
    <property type="entry name" value="PHOSPHOETHANOLAMINE TRANSFERASE EPTA"/>
    <property type="match status" value="1"/>
</dbReference>
<feature type="transmembrane region" description="Helical" evidence="8">
    <location>
        <begin position="50"/>
        <end position="68"/>
    </location>
</feature>
<evidence type="ECO:0000259" key="10">
    <source>
        <dbReference type="Pfam" id="PF08019"/>
    </source>
</evidence>
<evidence type="ECO:0000313" key="12">
    <source>
        <dbReference type="Proteomes" id="UP001339883"/>
    </source>
</evidence>
<evidence type="ECO:0000256" key="8">
    <source>
        <dbReference type="SAM" id="Phobius"/>
    </source>
</evidence>
<dbReference type="RefSeq" id="WP_325774405.1">
    <property type="nucleotide sequence ID" value="NZ_VTDN01000001.1"/>
</dbReference>
<accession>A0ABU6DPL8</accession>
<dbReference type="SUPFAM" id="SSF53649">
    <property type="entry name" value="Alkaline phosphatase-like"/>
    <property type="match status" value="1"/>
</dbReference>
<comment type="caution">
    <text evidence="11">The sequence shown here is derived from an EMBL/GenBank/DDBJ whole genome shotgun (WGS) entry which is preliminary data.</text>
</comment>
<dbReference type="InterPro" id="IPR000917">
    <property type="entry name" value="Sulfatase_N"/>
</dbReference>
<dbReference type="EMBL" id="VTDN01000001">
    <property type="protein sequence ID" value="MEB5475794.1"/>
    <property type="molecule type" value="Genomic_DNA"/>
</dbReference>
<dbReference type="Pfam" id="PF08019">
    <property type="entry name" value="EptA_B_N"/>
    <property type="match status" value="1"/>
</dbReference>
<feature type="transmembrane region" description="Helical" evidence="8">
    <location>
        <begin position="12"/>
        <end position="35"/>
    </location>
</feature>
<keyword evidence="3" id="KW-0997">Cell inner membrane</keyword>
<sequence length="548" mass="62296">MPLFQFIRSKMPVLSLGRFNFILAVWLACALNLNFFKKALTYSELHGMEAVLWVASLVIVLVSYYFIVIQLISWQWSKKIVAVLLLIIGGLSSYFVNTLGIMITPEQIQNMMQTDSREAFALISSDLAFWVFLFVILPSLVLCFLPAKKENFFKVLLKKLTSIIVTLAVAGAVIYMSYIDFSSLFRGHRDIRDLISPNNVFNSGLSYYKKLSYKPLPLIHYGEDAQFTKIPEQPKLMVLVVGETARAESFSLNGYQRNTNPELSKINDLINFKDAHSCGTATAVSVPCMFSGMPRTSYDSRLASHREGLLDIAQRAGYNVTWIDNNSGCKGACDRVHQYQIPENLKAKYCKPTGECDDEILVDSLESYISTIPKEDKRPQLVVLHQVGSHGPAYYERTQPQFEHFKPICNTNTIQNCEHQALINTYDNSIVYTDYILSQVIKNLEKNEKYQTGFWYLSDHGESTGENGLYLHGAPYAFAPSQQTHIPMMMWFSQAWHKNNMAQSKCLQSQQTRTVGQDNLFPTMLSLLDIKTHVINPDLNMLSYCHSE</sequence>
<keyword evidence="7 8" id="KW-0472">Membrane</keyword>
<proteinExistence type="predicted"/>
<dbReference type="PANTHER" id="PTHR30443">
    <property type="entry name" value="INNER MEMBRANE PROTEIN"/>
    <property type="match status" value="1"/>
</dbReference>
<feature type="transmembrane region" description="Helical" evidence="8">
    <location>
        <begin position="127"/>
        <end position="147"/>
    </location>
</feature>
<feature type="domain" description="Sulfatase N-terminal" evidence="9">
    <location>
        <begin position="236"/>
        <end position="530"/>
    </location>
</feature>
<gene>
    <name evidence="11" type="ORF">I2F25_01765</name>
</gene>
<dbReference type="Proteomes" id="UP001339883">
    <property type="component" value="Unassembled WGS sequence"/>
</dbReference>
<name>A0ABU6DPL8_9GAMM</name>
<dbReference type="Gene3D" id="3.40.720.10">
    <property type="entry name" value="Alkaline Phosphatase, subunit A"/>
    <property type="match status" value="1"/>
</dbReference>
<reference evidence="11 12" key="1">
    <citation type="submission" date="2019-08" db="EMBL/GenBank/DDBJ databases">
        <title>Five species of Acinetobacter isolated from floral nectar and animal pollinators.</title>
        <authorList>
            <person name="Hendry T.A."/>
        </authorList>
    </citation>
    <scope>NUCLEOTIDE SEQUENCE [LARGE SCALE GENOMIC DNA]</scope>
    <source>
        <strain evidence="11 12">MD18.27</strain>
    </source>
</reference>
<evidence type="ECO:0000259" key="9">
    <source>
        <dbReference type="Pfam" id="PF00884"/>
    </source>
</evidence>
<dbReference type="InterPro" id="IPR012549">
    <property type="entry name" value="EptA-like_N"/>
</dbReference>
<feature type="transmembrane region" description="Helical" evidence="8">
    <location>
        <begin position="80"/>
        <end position="103"/>
    </location>
</feature>
<evidence type="ECO:0000256" key="2">
    <source>
        <dbReference type="ARBA" id="ARBA00022475"/>
    </source>
</evidence>
<keyword evidence="6 8" id="KW-1133">Transmembrane helix</keyword>
<evidence type="ECO:0000256" key="1">
    <source>
        <dbReference type="ARBA" id="ARBA00004429"/>
    </source>
</evidence>
<dbReference type="GO" id="GO:0016740">
    <property type="term" value="F:transferase activity"/>
    <property type="evidence" value="ECO:0007669"/>
    <property type="project" value="UniProtKB-KW"/>
</dbReference>
<protein>
    <submittedName>
        <fullName evidence="11">Phosphoethanolamine--lipid A transferase</fullName>
    </submittedName>
</protein>
<evidence type="ECO:0000256" key="4">
    <source>
        <dbReference type="ARBA" id="ARBA00022679"/>
    </source>
</evidence>
<evidence type="ECO:0000256" key="7">
    <source>
        <dbReference type="ARBA" id="ARBA00023136"/>
    </source>
</evidence>
<organism evidence="11 12">
    <name type="scientific">Acinetobacter pollinis</name>
    <dbReference type="NCBI Taxonomy" id="2605270"/>
    <lineage>
        <taxon>Bacteria</taxon>
        <taxon>Pseudomonadati</taxon>
        <taxon>Pseudomonadota</taxon>
        <taxon>Gammaproteobacteria</taxon>
        <taxon>Moraxellales</taxon>
        <taxon>Moraxellaceae</taxon>
        <taxon>Acinetobacter</taxon>
    </lineage>
</organism>
<keyword evidence="2" id="KW-1003">Cell membrane</keyword>
<evidence type="ECO:0000256" key="3">
    <source>
        <dbReference type="ARBA" id="ARBA00022519"/>
    </source>
</evidence>
<dbReference type="CDD" id="cd16017">
    <property type="entry name" value="LptA"/>
    <property type="match status" value="1"/>
</dbReference>
<feature type="transmembrane region" description="Helical" evidence="8">
    <location>
        <begin position="159"/>
        <end position="178"/>
    </location>
</feature>
<evidence type="ECO:0000313" key="11">
    <source>
        <dbReference type="EMBL" id="MEB5475794.1"/>
    </source>
</evidence>
<keyword evidence="4 11" id="KW-0808">Transferase</keyword>
<dbReference type="InterPro" id="IPR017850">
    <property type="entry name" value="Alkaline_phosphatase_core_sf"/>
</dbReference>
<keyword evidence="5 8" id="KW-0812">Transmembrane</keyword>
<comment type="subcellular location">
    <subcellularLocation>
        <location evidence="1">Cell inner membrane</location>
        <topology evidence="1">Multi-pass membrane protein</topology>
    </subcellularLocation>
</comment>
<dbReference type="InterPro" id="IPR040423">
    <property type="entry name" value="PEA_transferase"/>
</dbReference>